<dbReference type="InterPro" id="IPR051200">
    <property type="entry name" value="Host-pathogen_enzymatic-act"/>
</dbReference>
<proteinExistence type="predicted"/>
<sequence>MKKISIHHILVITAFLGSLSACKVNTEVTVEPYESGVLVLEEGGFTKGNASVSFINRQTGQITPDIFKKVNSRAIGDVLQSYTELAGRGYLVVNNSNKVEIVDANTFKSVGSIEAGVDQCRYIVPVSNEKAYVSCWGNSPNGSVAVVDLANKVVVKQVMTGVGPEGMLVKGSDLYVANSGGFDTDNTVSIINTQTDAVTSTITVGDVPTHLVIDRNQDIWVLCSGKPTWNSPDRLTKAELIRINSSTKQIVGRITIGGKNINGNPDNLIINGDGTMLYFTLNNAVYSMPVSAATAPIDTPLIRKNLYGLGYDNATNTIYGAYAGDFSQNGYVYRYRTGGQVIDSLRVGLIPSGFYFK</sequence>
<dbReference type="Proteomes" id="UP001501175">
    <property type="component" value="Unassembled WGS sequence"/>
</dbReference>
<evidence type="ECO:0008006" key="4">
    <source>
        <dbReference type="Google" id="ProtNLM"/>
    </source>
</evidence>
<dbReference type="SUPFAM" id="SSF51004">
    <property type="entry name" value="C-terminal (heme d1) domain of cytochrome cd1-nitrite reductase"/>
    <property type="match status" value="1"/>
</dbReference>
<evidence type="ECO:0000313" key="2">
    <source>
        <dbReference type="EMBL" id="GAA4450768.1"/>
    </source>
</evidence>
<name>A0ABP8MHP1_9BACT</name>
<accession>A0ABP8MHP1</accession>
<dbReference type="Gene3D" id="2.130.10.10">
    <property type="entry name" value="YVTN repeat-like/Quinoprotein amine dehydrogenase"/>
    <property type="match status" value="1"/>
</dbReference>
<dbReference type="NCBIfam" id="TIGR02276">
    <property type="entry name" value="beta_rpt_yvtn"/>
    <property type="match status" value="1"/>
</dbReference>
<dbReference type="PANTHER" id="PTHR47197:SF3">
    <property type="entry name" value="DIHYDRO-HEME D1 DEHYDROGENASE"/>
    <property type="match status" value="1"/>
</dbReference>
<comment type="caution">
    <text evidence="2">The sequence shown here is derived from an EMBL/GenBank/DDBJ whole genome shotgun (WGS) entry which is preliminary data.</text>
</comment>
<dbReference type="InterPro" id="IPR011964">
    <property type="entry name" value="YVTN_b-propeller_repeat"/>
</dbReference>
<feature type="chain" id="PRO_5046382860" description="40-residue YVTN family beta-propeller repeat-containing protein" evidence="1">
    <location>
        <begin position="24"/>
        <end position="357"/>
    </location>
</feature>
<feature type="signal peptide" evidence="1">
    <location>
        <begin position="1"/>
        <end position="23"/>
    </location>
</feature>
<dbReference type="Pfam" id="PF16819">
    <property type="entry name" value="DUF5074"/>
    <property type="match status" value="1"/>
</dbReference>
<protein>
    <recommendedName>
        <fullName evidence="4">40-residue YVTN family beta-propeller repeat-containing protein</fullName>
    </recommendedName>
</protein>
<dbReference type="InterPro" id="IPR011048">
    <property type="entry name" value="Haem_d1_sf"/>
</dbReference>
<dbReference type="PANTHER" id="PTHR47197">
    <property type="entry name" value="PROTEIN NIRF"/>
    <property type="match status" value="1"/>
</dbReference>
<dbReference type="EMBL" id="BAABHD010000012">
    <property type="protein sequence ID" value="GAA4450768.1"/>
    <property type="molecule type" value="Genomic_DNA"/>
</dbReference>
<evidence type="ECO:0000313" key="3">
    <source>
        <dbReference type="Proteomes" id="UP001501175"/>
    </source>
</evidence>
<keyword evidence="3" id="KW-1185">Reference proteome</keyword>
<dbReference type="InterPro" id="IPR031815">
    <property type="entry name" value="DUF5074"/>
</dbReference>
<dbReference type="InterPro" id="IPR015943">
    <property type="entry name" value="WD40/YVTN_repeat-like_dom_sf"/>
</dbReference>
<dbReference type="PROSITE" id="PS51257">
    <property type="entry name" value="PROKAR_LIPOPROTEIN"/>
    <property type="match status" value="1"/>
</dbReference>
<gene>
    <name evidence="2" type="ORF">GCM10023189_11890</name>
</gene>
<keyword evidence="1" id="KW-0732">Signal</keyword>
<evidence type="ECO:0000256" key="1">
    <source>
        <dbReference type="SAM" id="SignalP"/>
    </source>
</evidence>
<reference evidence="3" key="1">
    <citation type="journal article" date="2019" name="Int. J. Syst. Evol. Microbiol.">
        <title>The Global Catalogue of Microorganisms (GCM) 10K type strain sequencing project: providing services to taxonomists for standard genome sequencing and annotation.</title>
        <authorList>
            <consortium name="The Broad Institute Genomics Platform"/>
            <consortium name="The Broad Institute Genome Sequencing Center for Infectious Disease"/>
            <person name="Wu L."/>
            <person name="Ma J."/>
        </authorList>
    </citation>
    <scope>NUCLEOTIDE SEQUENCE [LARGE SCALE GENOMIC DNA]</scope>
    <source>
        <strain evidence="3">JCM 17927</strain>
    </source>
</reference>
<organism evidence="2 3">
    <name type="scientific">Nibrella saemangeumensis</name>
    <dbReference type="NCBI Taxonomy" id="1084526"/>
    <lineage>
        <taxon>Bacteria</taxon>
        <taxon>Pseudomonadati</taxon>
        <taxon>Bacteroidota</taxon>
        <taxon>Cytophagia</taxon>
        <taxon>Cytophagales</taxon>
        <taxon>Spirosomataceae</taxon>
        <taxon>Nibrella</taxon>
    </lineage>
</organism>